<reference evidence="1" key="1">
    <citation type="submission" date="2021-06" db="EMBL/GenBank/DDBJ databases">
        <authorList>
            <person name="Kallberg Y."/>
            <person name="Tangrot J."/>
            <person name="Rosling A."/>
        </authorList>
    </citation>
    <scope>NUCLEOTIDE SEQUENCE</scope>
    <source>
        <strain evidence="1">CL356</strain>
    </source>
</reference>
<feature type="non-terminal residue" evidence="1">
    <location>
        <position position="1"/>
    </location>
</feature>
<comment type="caution">
    <text evidence="1">The sequence shown here is derived from an EMBL/GenBank/DDBJ whole genome shotgun (WGS) entry which is preliminary data.</text>
</comment>
<dbReference type="Proteomes" id="UP000789525">
    <property type="component" value="Unassembled WGS sequence"/>
</dbReference>
<evidence type="ECO:0000313" key="1">
    <source>
        <dbReference type="EMBL" id="CAG8654561.1"/>
    </source>
</evidence>
<gene>
    <name evidence="1" type="ORF">ACOLOM_LOCUS8358</name>
</gene>
<organism evidence="1 2">
    <name type="scientific">Acaulospora colombiana</name>
    <dbReference type="NCBI Taxonomy" id="27376"/>
    <lineage>
        <taxon>Eukaryota</taxon>
        <taxon>Fungi</taxon>
        <taxon>Fungi incertae sedis</taxon>
        <taxon>Mucoromycota</taxon>
        <taxon>Glomeromycotina</taxon>
        <taxon>Glomeromycetes</taxon>
        <taxon>Diversisporales</taxon>
        <taxon>Acaulosporaceae</taxon>
        <taxon>Acaulospora</taxon>
    </lineage>
</organism>
<evidence type="ECO:0000313" key="2">
    <source>
        <dbReference type="Proteomes" id="UP000789525"/>
    </source>
</evidence>
<name>A0ACA9NGK5_9GLOM</name>
<keyword evidence="2" id="KW-1185">Reference proteome</keyword>
<sequence>GITDIEGTIKELLLTLKPGGFLIIIDGDRFMETDQTKVMAVAKVEGDEIDSSSSENGSWLARIAYEASTANAISGADIVKACDVIDLGLWDHPLCDPETAGGGSLYIPIDPNNISSQRLQLAGLLLQKTFLSSHLAWHPILLKHGMKEHVLTEWSRNIDYGLSDLEIFHEGSKLEESLNLPYPAVYPYKDRDHALAEMNRRKDILAKFPKAVVAKCWEEQKRTDIKE</sequence>
<proteinExistence type="predicted"/>
<accession>A0ACA9NGK5</accession>
<dbReference type="EMBL" id="CAJVPT010021320">
    <property type="protein sequence ID" value="CAG8654561.1"/>
    <property type="molecule type" value="Genomic_DNA"/>
</dbReference>
<protein>
    <submittedName>
        <fullName evidence="1">12761_t:CDS:1</fullName>
    </submittedName>
</protein>